<accession>A0ACB8SET7</accession>
<reference evidence="1" key="1">
    <citation type="submission" date="2021-03" db="EMBL/GenBank/DDBJ databases">
        <authorList>
            <consortium name="DOE Joint Genome Institute"/>
            <person name="Ahrendt S."/>
            <person name="Looney B.P."/>
            <person name="Miyauchi S."/>
            <person name="Morin E."/>
            <person name="Drula E."/>
            <person name="Courty P.E."/>
            <person name="Chicoki N."/>
            <person name="Fauchery L."/>
            <person name="Kohler A."/>
            <person name="Kuo A."/>
            <person name="Labutti K."/>
            <person name="Pangilinan J."/>
            <person name="Lipzen A."/>
            <person name="Riley R."/>
            <person name="Andreopoulos W."/>
            <person name="He G."/>
            <person name="Johnson J."/>
            <person name="Barry K.W."/>
            <person name="Grigoriev I.V."/>
            <person name="Nagy L."/>
            <person name="Hibbett D."/>
            <person name="Henrissat B."/>
            <person name="Matheny P.B."/>
            <person name="Labbe J."/>
            <person name="Martin F."/>
        </authorList>
    </citation>
    <scope>NUCLEOTIDE SEQUENCE</scope>
    <source>
        <strain evidence="1">HHB10654</strain>
    </source>
</reference>
<proteinExistence type="predicted"/>
<dbReference type="EMBL" id="MU277455">
    <property type="protein sequence ID" value="KAI0054398.1"/>
    <property type="molecule type" value="Genomic_DNA"/>
</dbReference>
<reference evidence="1" key="2">
    <citation type="journal article" date="2022" name="New Phytol.">
        <title>Evolutionary transition to the ectomycorrhizal habit in the genomes of a hyperdiverse lineage of mushroom-forming fungi.</title>
        <authorList>
            <person name="Looney B."/>
            <person name="Miyauchi S."/>
            <person name="Morin E."/>
            <person name="Drula E."/>
            <person name="Courty P.E."/>
            <person name="Kohler A."/>
            <person name="Kuo A."/>
            <person name="LaButti K."/>
            <person name="Pangilinan J."/>
            <person name="Lipzen A."/>
            <person name="Riley R."/>
            <person name="Andreopoulos W."/>
            <person name="He G."/>
            <person name="Johnson J."/>
            <person name="Nolan M."/>
            <person name="Tritt A."/>
            <person name="Barry K.W."/>
            <person name="Grigoriev I.V."/>
            <person name="Nagy L.G."/>
            <person name="Hibbett D."/>
            <person name="Henrissat B."/>
            <person name="Matheny P.B."/>
            <person name="Labbe J."/>
            <person name="Martin F.M."/>
        </authorList>
    </citation>
    <scope>NUCLEOTIDE SEQUENCE</scope>
    <source>
        <strain evidence="1">HHB10654</strain>
    </source>
</reference>
<protein>
    <submittedName>
        <fullName evidence="1">Uncharacterized protein</fullName>
    </submittedName>
</protein>
<keyword evidence="2" id="KW-1185">Reference proteome</keyword>
<sequence>MSTRPMVYGYPIPFEGLRIYAAKHQLRGIDDAFEHITESVGLYLVVRAFVARCGSKGNLLCFTFATNDAEDFMPFENVNPDHIRLIKEYLGIKREPSWWPKEC</sequence>
<gene>
    <name evidence="1" type="ORF">BV25DRAFT_1833666</name>
</gene>
<evidence type="ECO:0000313" key="1">
    <source>
        <dbReference type="EMBL" id="KAI0054398.1"/>
    </source>
</evidence>
<dbReference type="Proteomes" id="UP000814140">
    <property type="component" value="Unassembled WGS sequence"/>
</dbReference>
<evidence type="ECO:0000313" key="2">
    <source>
        <dbReference type="Proteomes" id="UP000814140"/>
    </source>
</evidence>
<comment type="caution">
    <text evidence="1">The sequence shown here is derived from an EMBL/GenBank/DDBJ whole genome shotgun (WGS) entry which is preliminary data.</text>
</comment>
<organism evidence="1 2">
    <name type="scientific">Artomyces pyxidatus</name>
    <dbReference type="NCBI Taxonomy" id="48021"/>
    <lineage>
        <taxon>Eukaryota</taxon>
        <taxon>Fungi</taxon>
        <taxon>Dikarya</taxon>
        <taxon>Basidiomycota</taxon>
        <taxon>Agaricomycotina</taxon>
        <taxon>Agaricomycetes</taxon>
        <taxon>Russulales</taxon>
        <taxon>Auriscalpiaceae</taxon>
        <taxon>Artomyces</taxon>
    </lineage>
</organism>
<name>A0ACB8SET7_9AGAM</name>